<feature type="domain" description="UvrD-like helicase C-terminal" evidence="1">
    <location>
        <begin position="510"/>
        <end position="556"/>
    </location>
</feature>
<organism evidence="2 3">
    <name type="scientific">Candidatus Paraburkholderia kirkii UZHbot1</name>
    <dbReference type="NCBI Taxonomy" id="1055526"/>
    <lineage>
        <taxon>Bacteria</taxon>
        <taxon>Pseudomonadati</taxon>
        <taxon>Pseudomonadota</taxon>
        <taxon>Betaproteobacteria</taxon>
        <taxon>Burkholderiales</taxon>
        <taxon>Burkholderiaceae</taxon>
        <taxon>Paraburkholderia</taxon>
    </lineage>
</organism>
<dbReference type="BioCyc" id="CBUR1055526:G10QW-1739-MONOMER"/>
<dbReference type="AlphaFoldDB" id="G4MIK3"/>
<dbReference type="InterPro" id="IPR027785">
    <property type="entry name" value="UvrD-like_helicase_C"/>
</dbReference>
<dbReference type="Pfam" id="PF13538">
    <property type="entry name" value="UvrD_C_2"/>
    <property type="match status" value="1"/>
</dbReference>
<dbReference type="InterPro" id="IPR027417">
    <property type="entry name" value="P-loop_NTPase"/>
</dbReference>
<protein>
    <submittedName>
        <fullName evidence="2">Superfamily I DNA and RNA helicases</fullName>
    </submittedName>
</protein>
<keyword evidence="2" id="KW-0378">Hydrolase</keyword>
<keyword evidence="2" id="KW-0547">Nucleotide-binding</keyword>
<keyword evidence="2" id="KW-0347">Helicase</keyword>
<name>G4MIK3_9BURK</name>
<keyword evidence="3" id="KW-1185">Reference proteome</keyword>
<dbReference type="Gene3D" id="3.40.50.300">
    <property type="entry name" value="P-loop containing nucleotide triphosphate hydrolases"/>
    <property type="match status" value="2"/>
</dbReference>
<gene>
    <name evidence="2" type="ORF">BKIR_c84_3569</name>
</gene>
<reference evidence="2 3" key="1">
    <citation type="submission" date="2011-09" db="EMBL/GenBank/DDBJ databases">
        <authorList>
            <person name="Carlier A."/>
        </authorList>
    </citation>
    <scope>NUCLEOTIDE SEQUENCE [LARGE SCALE GENOMIC DNA]</scope>
    <source>
        <strain evidence="2 3">UZHbot1</strain>
    </source>
</reference>
<reference evidence="2 3" key="2">
    <citation type="submission" date="2011-10" db="EMBL/GenBank/DDBJ databases">
        <title>Draft genome sequence of Candidatus Burkholderia kirkii.</title>
        <authorList>
            <person name="Carlier A.L."/>
            <person name="Eberl L."/>
        </authorList>
    </citation>
    <scope>NUCLEOTIDE SEQUENCE [LARGE SCALE GENOMIC DNA]</scope>
    <source>
        <strain evidence="2 3">UZHbot1</strain>
    </source>
</reference>
<dbReference type="EMBL" id="CAFE01000269">
    <property type="protein sequence ID" value="CCD40982.1"/>
    <property type="molecule type" value="Genomic_DNA"/>
</dbReference>
<proteinExistence type="predicted"/>
<dbReference type="GO" id="GO:0004386">
    <property type="term" value="F:helicase activity"/>
    <property type="evidence" value="ECO:0007669"/>
    <property type="project" value="UniProtKB-KW"/>
</dbReference>
<accession>G4MIK3</accession>
<sequence>MPARPLRCVQWFAQRNPLSAKASMARIVPDDWKNLEATGAAARELETLAFLEKLPDDYTVYHGVHWTCVNEGFSVFGEADFVVVAPSGRVLMIEQKAGFLRETSQGLVKVYLQKERNVAIQLARTLENLHRRFTEAFGAGTYRIEELLYCPDYTVKNAAIAGVSPARIVDASRKSQLARVVLEILPPDEPRFESAARIHHFLADELSLTPDTNALVGAANTLVTRLSGGLAAWARRLEFEPFRLRVIATAGAGKTQLAVRVMRDALAQGRSVLYVCFNRPLADHIRAIAPKEARIANYHQLSAAVARDAGSPPDFSRPDVFVSLEERFAAVPVPEHWKADVLIVDEGQDFHQEAWVEALNRLLNPGGAWWWLEDPMQNLYLRDPVPLPGWTILRETTNYRSPRDLLGFIRRVVGPEVRLDAESPFDGSDVSISTYEDGHPEEIIEATKRAITQALSLGFRKQDIAVLSFRGREGSVLTAVEQLGPHRLRAFTGTYDLFGNPEYREGDVLLESIYRFKGQSAPCVILTEVDFDALDEQAARKIFVGATRATMKLIVVASERAARAIEALQ</sequence>
<comment type="caution">
    <text evidence="2">The sequence shown here is derived from an EMBL/GenBank/DDBJ whole genome shotgun (WGS) entry which is preliminary data.</text>
</comment>
<dbReference type="Proteomes" id="UP000003511">
    <property type="component" value="Unassembled WGS sequence"/>
</dbReference>
<keyword evidence="2" id="KW-0067">ATP-binding</keyword>
<evidence type="ECO:0000313" key="2">
    <source>
        <dbReference type="EMBL" id="CCD40982.1"/>
    </source>
</evidence>
<dbReference type="SUPFAM" id="SSF52540">
    <property type="entry name" value="P-loop containing nucleoside triphosphate hydrolases"/>
    <property type="match status" value="1"/>
</dbReference>
<dbReference type="STRING" id="1055526.BKIR_c84_3569"/>
<evidence type="ECO:0000313" key="3">
    <source>
        <dbReference type="Proteomes" id="UP000003511"/>
    </source>
</evidence>
<evidence type="ECO:0000259" key="1">
    <source>
        <dbReference type="Pfam" id="PF13538"/>
    </source>
</evidence>
<dbReference type="HOGENOM" id="CLU_494038_0_0_4"/>